<organism evidence="7">
    <name type="scientific">freshwater metagenome</name>
    <dbReference type="NCBI Taxonomy" id="449393"/>
    <lineage>
        <taxon>unclassified sequences</taxon>
        <taxon>metagenomes</taxon>
        <taxon>ecological metagenomes</taxon>
    </lineage>
</organism>
<keyword evidence="5" id="KW-0119">Carbohydrate metabolism</keyword>
<dbReference type="PANTHER" id="PTHR43725:SF53">
    <property type="entry name" value="UDP-ARABINOSE 4-EPIMERASE 1"/>
    <property type="match status" value="1"/>
</dbReference>
<comment type="similarity">
    <text evidence="2">Belongs to the NAD(P)-dependent epimerase/dehydratase family.</text>
</comment>
<accession>A0A6J7IXI9</accession>
<reference evidence="7" key="1">
    <citation type="submission" date="2020-05" db="EMBL/GenBank/DDBJ databases">
        <authorList>
            <person name="Chiriac C."/>
            <person name="Salcher M."/>
            <person name="Ghai R."/>
            <person name="Kavagutti S V."/>
        </authorList>
    </citation>
    <scope>NUCLEOTIDE SEQUENCE</scope>
</reference>
<comment type="cofactor">
    <cofactor evidence="1">
        <name>NAD(+)</name>
        <dbReference type="ChEBI" id="CHEBI:57540"/>
    </cofactor>
</comment>
<evidence type="ECO:0000256" key="5">
    <source>
        <dbReference type="ARBA" id="ARBA00023277"/>
    </source>
</evidence>
<dbReference type="Gene3D" id="3.40.50.720">
    <property type="entry name" value="NAD(P)-binding Rossmann-like Domain"/>
    <property type="match status" value="1"/>
</dbReference>
<dbReference type="InterPro" id="IPR005886">
    <property type="entry name" value="UDP_G4E"/>
</dbReference>
<keyword evidence="4" id="KW-0413">Isomerase</keyword>
<dbReference type="InterPro" id="IPR036291">
    <property type="entry name" value="NAD(P)-bd_dom_sf"/>
</dbReference>
<proteinExistence type="inferred from homology"/>
<dbReference type="PANTHER" id="PTHR43725">
    <property type="entry name" value="UDP-GLUCOSE 4-EPIMERASE"/>
    <property type="match status" value="1"/>
</dbReference>
<evidence type="ECO:0000259" key="6">
    <source>
        <dbReference type="Pfam" id="PF01370"/>
    </source>
</evidence>
<dbReference type="Gene3D" id="3.90.25.10">
    <property type="entry name" value="UDP-galactose 4-epimerase, domain 1"/>
    <property type="match status" value="1"/>
</dbReference>
<dbReference type="InterPro" id="IPR001509">
    <property type="entry name" value="Epimerase_deHydtase"/>
</dbReference>
<evidence type="ECO:0000256" key="2">
    <source>
        <dbReference type="ARBA" id="ARBA00007637"/>
    </source>
</evidence>
<dbReference type="AlphaFoldDB" id="A0A6J7IXI9"/>
<evidence type="ECO:0000256" key="3">
    <source>
        <dbReference type="ARBA" id="ARBA00023027"/>
    </source>
</evidence>
<keyword evidence="3" id="KW-0520">NAD</keyword>
<gene>
    <name evidence="7" type="ORF">UFOPK3564_02601</name>
</gene>
<sequence length="348" mass="37390">MAWLLTGGAGYIGSHIVQAFRAAGRDVVVLDDLSSGFREFVPTDVVVHEGRVEDAAAVGAALDAQPVDGVVHLAGLKYAGESVNVPLDFYRANVEGTRVLLRQMAERGVDRLVFSSSSATYGTMEGEIVTEDAPQRPESPYGESKLIGEWLIRDQATARPSLRHTSLRYFNVVGSGAVQSDPEAPHGVVSLVDHSPYNLFPLVFRALSRGDRPKVFGDDYPTPDGSCVRDYVHVVDLAEAHVRAALLLEEGTDLAPAYNVGRGEGTSVRQIVETILSVVGEEALGYDVAPRRGGDPAKIVGSARRIEQDFGWKPGLDLRAMVEGAWEAWNAPGTAEREAAQDARRAAG</sequence>
<dbReference type="NCBIfam" id="TIGR01179">
    <property type="entry name" value="galE"/>
    <property type="match status" value="1"/>
</dbReference>
<dbReference type="Pfam" id="PF01370">
    <property type="entry name" value="Epimerase"/>
    <property type="match status" value="1"/>
</dbReference>
<dbReference type="SUPFAM" id="SSF51735">
    <property type="entry name" value="NAD(P)-binding Rossmann-fold domains"/>
    <property type="match status" value="1"/>
</dbReference>
<feature type="domain" description="NAD-dependent epimerase/dehydratase" evidence="6">
    <location>
        <begin position="3"/>
        <end position="261"/>
    </location>
</feature>
<dbReference type="GO" id="GO:0033499">
    <property type="term" value="P:galactose catabolic process via UDP-galactose, Leloir pathway"/>
    <property type="evidence" value="ECO:0007669"/>
    <property type="project" value="TreeGrafter"/>
</dbReference>
<protein>
    <submittedName>
        <fullName evidence="7">Unannotated protein</fullName>
    </submittedName>
</protein>
<evidence type="ECO:0000256" key="1">
    <source>
        <dbReference type="ARBA" id="ARBA00001911"/>
    </source>
</evidence>
<evidence type="ECO:0000256" key="4">
    <source>
        <dbReference type="ARBA" id="ARBA00023235"/>
    </source>
</evidence>
<dbReference type="GO" id="GO:0003978">
    <property type="term" value="F:UDP-glucose 4-epimerase activity"/>
    <property type="evidence" value="ECO:0007669"/>
    <property type="project" value="InterPro"/>
</dbReference>
<name>A0A6J7IXI9_9ZZZZ</name>
<dbReference type="EMBL" id="CAFBMK010000193">
    <property type="protein sequence ID" value="CAB4935084.1"/>
    <property type="molecule type" value="Genomic_DNA"/>
</dbReference>
<evidence type="ECO:0000313" key="7">
    <source>
        <dbReference type="EMBL" id="CAB4935084.1"/>
    </source>
</evidence>